<dbReference type="AlphaFoldDB" id="A0A8C0EFE6"/>
<feature type="domain" description="Intercellular adhesion molecule N-terminal" evidence="2">
    <location>
        <begin position="30"/>
        <end position="86"/>
    </location>
</feature>
<evidence type="ECO:0000313" key="3">
    <source>
        <dbReference type="Ensembl" id="ENSBOBP00000003057.1"/>
    </source>
</evidence>
<name>A0A8C0EFE6_BUBBB</name>
<evidence type="ECO:0000313" key="4">
    <source>
        <dbReference type="Proteomes" id="UP000694567"/>
    </source>
</evidence>
<dbReference type="Ensembl" id="ENSBOBT00000003141.1">
    <property type="protein sequence ID" value="ENSBOBP00000003057.1"/>
    <property type="gene ID" value="ENSBOBG00000002152.1"/>
</dbReference>
<evidence type="ECO:0000256" key="1">
    <source>
        <dbReference type="SAM" id="SignalP"/>
    </source>
</evidence>
<dbReference type="SUPFAM" id="SSF48726">
    <property type="entry name" value="Immunoglobulin"/>
    <property type="match status" value="1"/>
</dbReference>
<reference evidence="3" key="2">
    <citation type="submission" date="2025-09" db="UniProtKB">
        <authorList>
            <consortium name="Ensembl"/>
        </authorList>
    </citation>
    <scope>IDENTIFICATION</scope>
</reference>
<sequence length="118" mass="13487">MGPTRRMQTWEWLFFLTTSWAGPAHPGPCWVSISPEEPTVEFGTSVLFNCTTSCRNYSRLDWEVSVTKMGVRGPGWVSLDIPNVTNWPPSRSPCPSLQGWGPPKLNWRVTRWPAKRRV</sequence>
<accession>A0A8C0EFE6</accession>
<dbReference type="Gene3D" id="2.60.40.10">
    <property type="entry name" value="Immunoglobulins"/>
    <property type="match status" value="1"/>
</dbReference>
<organism evidence="3 4">
    <name type="scientific">Bubo bubo</name>
    <name type="common">Eurasian eagle-owl</name>
    <name type="synonym">Strix bubo</name>
    <dbReference type="NCBI Taxonomy" id="30461"/>
    <lineage>
        <taxon>Eukaryota</taxon>
        <taxon>Metazoa</taxon>
        <taxon>Chordata</taxon>
        <taxon>Craniata</taxon>
        <taxon>Vertebrata</taxon>
        <taxon>Euteleostomi</taxon>
        <taxon>Archelosauria</taxon>
        <taxon>Archosauria</taxon>
        <taxon>Dinosauria</taxon>
        <taxon>Saurischia</taxon>
        <taxon>Theropoda</taxon>
        <taxon>Coelurosauria</taxon>
        <taxon>Aves</taxon>
        <taxon>Neognathae</taxon>
        <taxon>Neoaves</taxon>
        <taxon>Telluraves</taxon>
        <taxon>Strigiformes</taxon>
        <taxon>Strigidae</taxon>
        <taxon>Bubo</taxon>
    </lineage>
</organism>
<dbReference type="InterPro" id="IPR013768">
    <property type="entry name" value="ICAM_N"/>
</dbReference>
<feature type="signal peptide" evidence="1">
    <location>
        <begin position="1"/>
        <end position="26"/>
    </location>
</feature>
<dbReference type="Pfam" id="PF03921">
    <property type="entry name" value="ICAM_N"/>
    <property type="match status" value="1"/>
</dbReference>
<proteinExistence type="predicted"/>
<keyword evidence="1" id="KW-0732">Signal</keyword>
<dbReference type="Proteomes" id="UP000694567">
    <property type="component" value="Unplaced"/>
</dbReference>
<feature type="chain" id="PRO_5047197021" description="Intercellular adhesion molecule N-terminal domain-containing protein" evidence="1">
    <location>
        <begin position="27"/>
        <end position="118"/>
    </location>
</feature>
<dbReference type="InterPro" id="IPR036179">
    <property type="entry name" value="Ig-like_dom_sf"/>
</dbReference>
<protein>
    <recommendedName>
        <fullName evidence="2">Intercellular adhesion molecule N-terminal domain-containing protein</fullName>
    </recommendedName>
</protein>
<evidence type="ECO:0000259" key="2">
    <source>
        <dbReference type="Pfam" id="PF03921"/>
    </source>
</evidence>
<dbReference type="InterPro" id="IPR013783">
    <property type="entry name" value="Ig-like_fold"/>
</dbReference>
<keyword evidence="4" id="KW-1185">Reference proteome</keyword>
<reference evidence="3" key="1">
    <citation type="submission" date="2025-08" db="UniProtKB">
        <authorList>
            <consortium name="Ensembl"/>
        </authorList>
    </citation>
    <scope>IDENTIFICATION</scope>
</reference>